<evidence type="ECO:0000259" key="8">
    <source>
        <dbReference type="Pfam" id="PF23702"/>
    </source>
</evidence>
<comment type="caution">
    <text evidence="10">The sequence shown here is derived from an EMBL/GenBank/DDBJ whole genome shotgun (WGS) entry which is preliminary data.</text>
</comment>
<evidence type="ECO:0000256" key="5">
    <source>
        <dbReference type="PROSITE-ProRule" id="PRU00103"/>
    </source>
</evidence>
<evidence type="ECO:0000259" key="7">
    <source>
        <dbReference type="Pfam" id="PF13001"/>
    </source>
</evidence>
<feature type="repeat" description="HEAT" evidence="5">
    <location>
        <begin position="1399"/>
        <end position="1437"/>
    </location>
</feature>
<dbReference type="Pfam" id="PF23731">
    <property type="entry name" value="ARM_ECM29_C"/>
    <property type="match status" value="1"/>
</dbReference>
<dbReference type="GO" id="GO:0005634">
    <property type="term" value="C:nucleus"/>
    <property type="evidence" value="ECO:0007669"/>
    <property type="project" value="TreeGrafter"/>
</dbReference>
<dbReference type="InterPro" id="IPR055443">
    <property type="entry name" value="HEAT_ECM29"/>
</dbReference>
<evidence type="ECO:0000259" key="9">
    <source>
        <dbReference type="Pfam" id="PF24492"/>
    </source>
</evidence>
<dbReference type="GO" id="GO:0036503">
    <property type="term" value="P:ERAD pathway"/>
    <property type="evidence" value="ECO:0007669"/>
    <property type="project" value="TreeGrafter"/>
</dbReference>
<keyword evidence="11" id="KW-1185">Reference proteome</keyword>
<evidence type="ECO:0000256" key="4">
    <source>
        <dbReference type="ARBA" id="ARBA00022942"/>
    </source>
</evidence>
<dbReference type="Proteomes" id="UP001208570">
    <property type="component" value="Unassembled WGS sequence"/>
</dbReference>
<feature type="domain" description="ECM29 ARM-like repeats" evidence="8">
    <location>
        <begin position="607"/>
        <end position="813"/>
    </location>
</feature>
<dbReference type="Gene3D" id="1.25.10.10">
    <property type="entry name" value="Leucine-rich Repeat Variant"/>
    <property type="match status" value="5"/>
</dbReference>
<evidence type="ECO:0000256" key="2">
    <source>
        <dbReference type="ARBA" id="ARBA00022490"/>
    </source>
</evidence>
<dbReference type="InterPro" id="IPR016024">
    <property type="entry name" value="ARM-type_fold"/>
</dbReference>
<protein>
    <recommendedName>
        <fullName evidence="12">Proteasome-associated protein ECM29 homolog</fullName>
    </recommendedName>
</protein>
<dbReference type="PROSITE" id="PS50077">
    <property type="entry name" value="HEAT_REPEAT"/>
    <property type="match status" value="1"/>
</dbReference>
<dbReference type="Pfam" id="PF23702">
    <property type="entry name" value="ARM_ECM29"/>
    <property type="match status" value="1"/>
</dbReference>
<evidence type="ECO:0000256" key="3">
    <source>
        <dbReference type="ARBA" id="ARBA00022737"/>
    </source>
</evidence>
<evidence type="ECO:0000313" key="10">
    <source>
        <dbReference type="EMBL" id="KAK2167662.1"/>
    </source>
</evidence>
<comment type="subcellular location">
    <subcellularLocation>
        <location evidence="1">Cytoplasm</location>
    </subcellularLocation>
</comment>
<dbReference type="EMBL" id="JAODUP010000025">
    <property type="protein sequence ID" value="KAK2167662.1"/>
    <property type="molecule type" value="Genomic_DNA"/>
</dbReference>
<dbReference type="Pfam" id="PF13001">
    <property type="entry name" value="ECM29_N"/>
    <property type="match status" value="1"/>
</dbReference>
<keyword evidence="2" id="KW-0963">Cytoplasm</keyword>
<dbReference type="GO" id="GO:0005737">
    <property type="term" value="C:cytoplasm"/>
    <property type="evidence" value="ECO:0007669"/>
    <property type="project" value="UniProtKB-SubCell"/>
</dbReference>
<dbReference type="Pfam" id="PF24492">
    <property type="entry name" value="HEAT_ECM29"/>
    <property type="match status" value="1"/>
</dbReference>
<accession>A0AAD9NEU6</accession>
<reference evidence="10" key="1">
    <citation type="journal article" date="2023" name="Mol. Biol. Evol.">
        <title>Third-Generation Sequencing Reveals the Adaptive Role of the Epigenome in Three Deep-Sea Polychaetes.</title>
        <authorList>
            <person name="Perez M."/>
            <person name="Aroh O."/>
            <person name="Sun Y."/>
            <person name="Lan Y."/>
            <person name="Juniper S.K."/>
            <person name="Young C.R."/>
            <person name="Angers B."/>
            <person name="Qian P.Y."/>
        </authorList>
    </citation>
    <scope>NUCLEOTIDE SEQUENCE</scope>
    <source>
        <strain evidence="10">P08H-3</strain>
    </source>
</reference>
<name>A0AAD9NEU6_9ANNE</name>
<dbReference type="GO" id="GO:0043248">
    <property type="term" value="P:proteasome assembly"/>
    <property type="evidence" value="ECO:0007669"/>
    <property type="project" value="InterPro"/>
</dbReference>
<dbReference type="PANTHER" id="PTHR23346">
    <property type="entry name" value="TRANSLATIONAL ACTIVATOR GCN1-RELATED"/>
    <property type="match status" value="1"/>
</dbReference>
<feature type="region of interest" description="Disordered" evidence="6">
    <location>
        <begin position="189"/>
        <end position="210"/>
    </location>
</feature>
<sequence length="1791" mass="199503">MAEAEELILLERVFLKIGSADSDEQFEKTVGKFLTPILLKLSSPVEGVRKKVMELLVHVNKRLKSRPQIQLPIDDLFQQYLDPNISGFVTNFTVLYIKMGFPRLDVGKQAQLVPQLIKCLEGRPDAQQNSFLQLLMPVLPHVKLPSKPEEKLLLYGLVDQPKIREKLLDHMLDFLLLPYNYGVYQERARNTQPTSGHGTPEPSFNGPPPSLSEAAFKKVLGESMPSPETVEKIKRGIVEFLSTDVYPKHEILVHLLVATADTRYSVATAADHQLKCATKADDWNVPSVVKKLYDIFQGTVAVKGKPQHLRPELKRTPASVQLRLKIFPYLLKSREATGHFPASVQVVFDCLYGANTNNKLKVMAVQFIHQLCLHCADSTFRPMGAVLLSGMIKLIAEAKEDSKLRMLAYVAVGKIARRVPQLVTRDMSLLQNFFDAISKESGDNRLALQEALSMMSEAFKGIDQTNAKLVEALIMQNIDKPEPQARQMAVEYARTVFAPDHLPSRYVLLLACGDEKDEIAAEAAKALRVALRGDDDSDHFVQVKRASVDKCRPLPPFVDMVKYIHDMAANRVKTQHKYVSGNNVLPFKPGAYVQILIYLRMCLSHDAGADPTIENVRDMKLQAPSIGKYVRQLIGDNSDVEKTIIATYINLIQQLLNAIGGAVPMYCLMEMVAVIREKIASSFVTNLDWVKNFMFSSREEVRIPAAELYSLIVSSALDDAKIIEIINEMSENLVKQALEGQHGSLLCLGYLISNKISRQKSEDIKIEDMEVEECKDVVDEKATILKAITAIVELLDNSQMLLCHGACVSLGEIGRNGAMPLPAASEDDKSVTKLQVVNKLLALVKSGKQHNKVRGQAATCAGYLCVGDRDFPHRQVVIDGLLDSAAAKQFDLHFDIGDALVCCALGTNSPEARDKWMVSEEEYKPEQSDTEDMIPDLLQALLEKYTKSVNPHIRQGACIWLVSLIKQCGKHLVIQGALLNIQEAFMGLLSESDELTQDLASKGLAIVYEICGQDEKQQLVSLLVETLTSGPRKKQQVTSETKVFEEGSLGKTPDGQSMTTYKELCSIANDLNQPDLIYKFMHLANHNAIWNTKKGAAFGFTAIAAQAGEQLAPHLHKIIPKLFRYQFDPNPKIQQAMSSIWNALVPKPKDTVDKFLPEILSDLQMNLISNQWRIRESSCLAVNDLLRGRNLDEVVDALPVLWENLFRVRDDIKESVRNAAEMALKTLSRVSIKICDPNYGKVGDKATSLILPCLVKTGLSSTVKEVQEISLSTLVKVSKSAGVLLKPHIPLLTVSLLESLSSLEPQFLNYASLHLASNEASLEKLDTARMAASKTSPMMDTVNLCVQYIDSDVMTELVPRLTDLIKNNVGLATKAGCVNLIISLSHQCPTALSPYAGKLLGVLLNGLNDRNVSVRKSYASVIGHLVKVAKDSSVEKLITRLKTWYLEKEEESTRQICGVTLHAMNRHNPDVFRRHAALALPLCFLAMHQEQEKDSTESGVRLYLTELVSLSQVALQSQAWSMKAQAAATMADIGDKLKSNLGAPHLGLLLTTLLEGLTVDGQPTIEQVLTALMRECSKENMKYKSTALIYTTDILQAYDIDKYQEISNIIYPMLDKKNTKDSDDMDDDSNIWIETEETCYQCLSKAWPNNEQTQVQYQESYTTLICRAMGNSVWKVELSALKAIHTFIQRSESFKCVENMEKNKHFMDSFLKILFPMLCQYLGKVKYSSIRMAALDITETLLADSSTGQYLQLLLTADYNSLISALRQMASTDSQPDLAHRASECIKKISI</sequence>
<proteinExistence type="predicted"/>
<dbReference type="InterPro" id="IPR055444">
    <property type="entry name" value="ARM_ECM29"/>
</dbReference>
<keyword evidence="3" id="KW-0677">Repeat</keyword>
<evidence type="ECO:0000256" key="1">
    <source>
        <dbReference type="ARBA" id="ARBA00004496"/>
    </source>
</evidence>
<feature type="domain" description="Proteasome component Ecm29 N-terminal" evidence="7">
    <location>
        <begin position="10"/>
        <end position="511"/>
    </location>
</feature>
<dbReference type="InterPro" id="IPR021133">
    <property type="entry name" value="HEAT_type_2"/>
</dbReference>
<feature type="domain" description="Proteasome adapter and scaffold protein ECM29 HEAT-repeat" evidence="9">
    <location>
        <begin position="1285"/>
        <end position="1446"/>
    </location>
</feature>
<keyword evidence="4" id="KW-0647">Proteasome</keyword>
<dbReference type="InterPro" id="IPR011989">
    <property type="entry name" value="ARM-like"/>
</dbReference>
<evidence type="ECO:0008006" key="12">
    <source>
        <dbReference type="Google" id="ProtNLM"/>
    </source>
</evidence>
<dbReference type="GO" id="GO:0060090">
    <property type="term" value="F:molecular adaptor activity"/>
    <property type="evidence" value="ECO:0007669"/>
    <property type="project" value="InterPro"/>
</dbReference>
<dbReference type="SUPFAM" id="SSF48371">
    <property type="entry name" value="ARM repeat"/>
    <property type="match status" value="3"/>
</dbReference>
<gene>
    <name evidence="10" type="ORF">LSH36_25g00006</name>
</gene>
<organism evidence="10 11">
    <name type="scientific">Paralvinella palmiformis</name>
    <dbReference type="NCBI Taxonomy" id="53620"/>
    <lineage>
        <taxon>Eukaryota</taxon>
        <taxon>Metazoa</taxon>
        <taxon>Spiralia</taxon>
        <taxon>Lophotrochozoa</taxon>
        <taxon>Annelida</taxon>
        <taxon>Polychaeta</taxon>
        <taxon>Sedentaria</taxon>
        <taxon>Canalipalpata</taxon>
        <taxon>Terebellida</taxon>
        <taxon>Terebelliformia</taxon>
        <taxon>Alvinellidae</taxon>
        <taxon>Paralvinella</taxon>
    </lineage>
</organism>
<evidence type="ECO:0000313" key="11">
    <source>
        <dbReference type="Proteomes" id="UP001208570"/>
    </source>
</evidence>
<dbReference type="PANTHER" id="PTHR23346:SF19">
    <property type="entry name" value="PROTEASOME ADAPTER AND SCAFFOLD PROTEIN ECM29"/>
    <property type="match status" value="1"/>
</dbReference>
<dbReference type="GO" id="GO:0000502">
    <property type="term" value="C:proteasome complex"/>
    <property type="evidence" value="ECO:0007669"/>
    <property type="project" value="UniProtKB-KW"/>
</dbReference>
<dbReference type="InterPro" id="IPR024372">
    <property type="entry name" value="Ecm29_N"/>
</dbReference>
<evidence type="ECO:0000256" key="6">
    <source>
        <dbReference type="SAM" id="MobiDB-lite"/>
    </source>
</evidence>